<feature type="transmembrane region" description="Helical" evidence="7">
    <location>
        <begin position="159"/>
        <end position="180"/>
    </location>
</feature>
<feature type="transmembrane region" description="Helical" evidence="7">
    <location>
        <begin position="94"/>
        <end position="115"/>
    </location>
</feature>
<dbReference type="InterPro" id="IPR036259">
    <property type="entry name" value="MFS_trans_sf"/>
</dbReference>
<dbReference type="Gene3D" id="1.20.1250.20">
    <property type="entry name" value="MFS general substrate transporter like domains"/>
    <property type="match status" value="1"/>
</dbReference>
<evidence type="ECO:0000256" key="5">
    <source>
        <dbReference type="ARBA" id="ARBA00023136"/>
    </source>
</evidence>
<proteinExistence type="predicted"/>
<evidence type="ECO:0000313" key="9">
    <source>
        <dbReference type="EMBL" id="GIH78208.1"/>
    </source>
</evidence>
<feature type="transmembrane region" description="Helical" evidence="7">
    <location>
        <begin position="30"/>
        <end position="54"/>
    </location>
</feature>
<organism evidence="9 10">
    <name type="scientific">Planobispora longispora</name>
    <dbReference type="NCBI Taxonomy" id="28887"/>
    <lineage>
        <taxon>Bacteria</taxon>
        <taxon>Bacillati</taxon>
        <taxon>Actinomycetota</taxon>
        <taxon>Actinomycetes</taxon>
        <taxon>Streptosporangiales</taxon>
        <taxon>Streptosporangiaceae</taxon>
        <taxon>Planobispora</taxon>
    </lineage>
</organism>
<feature type="transmembrane region" description="Helical" evidence="7">
    <location>
        <begin position="324"/>
        <end position="346"/>
    </location>
</feature>
<evidence type="ECO:0000256" key="6">
    <source>
        <dbReference type="SAM" id="MobiDB-lite"/>
    </source>
</evidence>
<dbReference type="GO" id="GO:0022857">
    <property type="term" value="F:transmembrane transporter activity"/>
    <property type="evidence" value="ECO:0007669"/>
    <property type="project" value="InterPro"/>
</dbReference>
<comment type="caution">
    <text evidence="9">The sequence shown here is derived from an EMBL/GenBank/DDBJ whole genome shotgun (WGS) entry which is preliminary data.</text>
</comment>
<protein>
    <submittedName>
        <fullName evidence="9">MFS transporter</fullName>
    </submittedName>
</protein>
<feature type="transmembrane region" description="Helical" evidence="7">
    <location>
        <begin position="186"/>
        <end position="209"/>
    </location>
</feature>
<dbReference type="EMBL" id="BOOH01000038">
    <property type="protein sequence ID" value="GIH78208.1"/>
    <property type="molecule type" value="Genomic_DNA"/>
</dbReference>
<dbReference type="InterPro" id="IPR011701">
    <property type="entry name" value="MFS"/>
</dbReference>
<feature type="transmembrane region" description="Helical" evidence="7">
    <location>
        <begin position="393"/>
        <end position="411"/>
    </location>
</feature>
<feature type="domain" description="Major facilitator superfamily (MFS) profile" evidence="8">
    <location>
        <begin position="27"/>
        <end position="418"/>
    </location>
</feature>
<feature type="region of interest" description="Disordered" evidence="6">
    <location>
        <begin position="1"/>
        <end position="22"/>
    </location>
</feature>
<dbReference type="AlphaFoldDB" id="A0A8J3RTZ8"/>
<dbReference type="Proteomes" id="UP000616724">
    <property type="component" value="Unassembled WGS sequence"/>
</dbReference>
<dbReference type="InterPro" id="IPR020846">
    <property type="entry name" value="MFS_dom"/>
</dbReference>
<reference evidence="9 10" key="1">
    <citation type="submission" date="2021-01" db="EMBL/GenBank/DDBJ databases">
        <title>Whole genome shotgun sequence of Planobispora longispora NBRC 13918.</title>
        <authorList>
            <person name="Komaki H."/>
            <person name="Tamura T."/>
        </authorList>
    </citation>
    <scope>NUCLEOTIDE SEQUENCE [LARGE SCALE GENOMIC DNA]</scope>
    <source>
        <strain evidence="9 10">NBRC 13918</strain>
    </source>
</reference>
<keyword evidence="2" id="KW-0813">Transport</keyword>
<keyword evidence="10" id="KW-1185">Reference proteome</keyword>
<dbReference type="PANTHER" id="PTHR43385">
    <property type="entry name" value="RIBOFLAVIN TRANSPORTER RIBJ"/>
    <property type="match status" value="1"/>
</dbReference>
<evidence type="ECO:0000256" key="7">
    <source>
        <dbReference type="SAM" id="Phobius"/>
    </source>
</evidence>
<sequence length="421" mass="42475">MSSTAAATTGTAASATTGGGLHSRRHGVRIVAALAITQTIGYGVLYYAFSVFLLPMAADLGAGAAQIAAALTISVLVSALCAPPAGRHLDARGGRGLMSAGSVLGTIAVLAWSQVHTLIQLYAVFAVIGVASAMVLYQSAFAVIVAWFDGQARGRANALLALTVVAGFASTIFLPLSGLLVEHFGWRQALVILALVYGAAAIPLHALVLRRRERTARAPAAAEQRAAIVGHAIRARPFWLLVAAFTANGGAAATVAVLLVGYLIHLGHPPVLAATLAGLLGVLSVTGRLLTTGLQTRLPAALIAAALFALQSVAAALLPLAGRTVAGAVGCVLGFGLGFGIASITLPHLIVDRYGTTAYATMSGRIAMFSVAAKAAAPLGALTLAQAAGYSGVMAAVAVGCAIAAVALTTYHHIPFREASK</sequence>
<evidence type="ECO:0000256" key="4">
    <source>
        <dbReference type="ARBA" id="ARBA00022989"/>
    </source>
</evidence>
<keyword evidence="4 7" id="KW-1133">Transmembrane helix</keyword>
<gene>
    <name evidence="9" type="ORF">Plo01_46370</name>
</gene>
<evidence type="ECO:0000256" key="1">
    <source>
        <dbReference type="ARBA" id="ARBA00004651"/>
    </source>
</evidence>
<evidence type="ECO:0000256" key="2">
    <source>
        <dbReference type="ARBA" id="ARBA00022448"/>
    </source>
</evidence>
<dbReference type="PANTHER" id="PTHR43385:SF1">
    <property type="entry name" value="RIBOFLAVIN TRANSPORTER RIBJ"/>
    <property type="match status" value="1"/>
</dbReference>
<dbReference type="RefSeq" id="WP_239316872.1">
    <property type="nucleotide sequence ID" value="NZ_BOOH01000038.1"/>
</dbReference>
<keyword evidence="3 7" id="KW-0812">Transmembrane</keyword>
<dbReference type="Pfam" id="PF07690">
    <property type="entry name" value="MFS_1"/>
    <property type="match status" value="1"/>
</dbReference>
<feature type="compositionally biased region" description="Low complexity" evidence="6">
    <location>
        <begin position="1"/>
        <end position="16"/>
    </location>
</feature>
<dbReference type="InterPro" id="IPR052983">
    <property type="entry name" value="MFS_Riboflavin_Transporter"/>
</dbReference>
<feature type="transmembrane region" description="Helical" evidence="7">
    <location>
        <begin position="298"/>
        <end position="318"/>
    </location>
</feature>
<keyword evidence="5 7" id="KW-0472">Membrane</keyword>
<comment type="subcellular location">
    <subcellularLocation>
        <location evidence="1">Cell membrane</location>
        <topology evidence="1">Multi-pass membrane protein</topology>
    </subcellularLocation>
</comment>
<feature type="transmembrane region" description="Helical" evidence="7">
    <location>
        <begin position="366"/>
        <end position="387"/>
    </location>
</feature>
<dbReference type="SUPFAM" id="SSF103473">
    <property type="entry name" value="MFS general substrate transporter"/>
    <property type="match status" value="1"/>
</dbReference>
<feature type="transmembrane region" description="Helical" evidence="7">
    <location>
        <begin position="60"/>
        <end position="82"/>
    </location>
</feature>
<evidence type="ECO:0000256" key="3">
    <source>
        <dbReference type="ARBA" id="ARBA00022692"/>
    </source>
</evidence>
<feature type="transmembrane region" description="Helical" evidence="7">
    <location>
        <begin position="238"/>
        <end position="264"/>
    </location>
</feature>
<evidence type="ECO:0000313" key="10">
    <source>
        <dbReference type="Proteomes" id="UP000616724"/>
    </source>
</evidence>
<feature type="transmembrane region" description="Helical" evidence="7">
    <location>
        <begin position="121"/>
        <end position="147"/>
    </location>
</feature>
<evidence type="ECO:0000259" key="8">
    <source>
        <dbReference type="PROSITE" id="PS50850"/>
    </source>
</evidence>
<name>A0A8J3RTZ8_9ACTN</name>
<accession>A0A8J3RTZ8</accession>
<dbReference type="PROSITE" id="PS50850">
    <property type="entry name" value="MFS"/>
    <property type="match status" value="1"/>
</dbReference>
<dbReference type="GO" id="GO:0005886">
    <property type="term" value="C:plasma membrane"/>
    <property type="evidence" value="ECO:0007669"/>
    <property type="project" value="UniProtKB-SubCell"/>
</dbReference>
<feature type="transmembrane region" description="Helical" evidence="7">
    <location>
        <begin position="270"/>
        <end position="291"/>
    </location>
</feature>